<keyword evidence="1 3" id="KW-0479">Metal-binding</keyword>
<keyword evidence="3" id="KW-0560">Oxidoreductase</keyword>
<evidence type="ECO:0000313" key="5">
    <source>
        <dbReference type="EMBL" id="RRT62653.1"/>
    </source>
</evidence>
<evidence type="ECO:0000259" key="4">
    <source>
        <dbReference type="PROSITE" id="PS51471"/>
    </source>
</evidence>
<feature type="domain" description="Fe2OG dioxygenase" evidence="4">
    <location>
        <begin position="45"/>
        <end position="151"/>
    </location>
</feature>
<evidence type="ECO:0000256" key="1">
    <source>
        <dbReference type="ARBA" id="ARBA00022723"/>
    </source>
</evidence>
<sequence length="203" mass="23039">MATIHSYVCYCCFSETLEKYSYSIRRLCETLLGFIAESLGLRPSFFNEMFGEAVQAVRMNYYPPCSRPDLVLGLTPHSDGSALTVLQQDTASVGLQILKDGAWIPVHPIATALVVNVGDTLEVRAPYKSVEHRAVTNRESDRLSLVTFYSPSYEIELGPVPEMVNDKPCMYRRYNHGEYSRHYITNKLEGKKRLEFARIQTSL</sequence>
<comment type="caution">
    <text evidence="5">The sequence shown here is derived from an EMBL/GenBank/DDBJ whole genome shotgun (WGS) entry which is preliminary data.</text>
</comment>
<dbReference type="Pfam" id="PF03171">
    <property type="entry name" value="2OG-FeII_Oxy"/>
    <property type="match status" value="1"/>
</dbReference>
<dbReference type="PANTHER" id="PTHR47991">
    <property type="entry name" value="OXOGLUTARATE/IRON-DEPENDENT DIOXYGENASE"/>
    <property type="match status" value="1"/>
</dbReference>
<dbReference type="InterPro" id="IPR027443">
    <property type="entry name" value="IPNS-like_sf"/>
</dbReference>
<keyword evidence="2 3" id="KW-0408">Iron</keyword>
<reference evidence="5 6" key="1">
    <citation type="journal article" date="2014" name="Agronomy (Basel)">
        <title>A Draft Genome Sequence for Ensete ventricosum, the Drought-Tolerant Tree Against Hunger.</title>
        <authorList>
            <person name="Harrison J."/>
            <person name="Moore K.A."/>
            <person name="Paszkiewicz K."/>
            <person name="Jones T."/>
            <person name="Grant M."/>
            <person name="Ambacheew D."/>
            <person name="Muzemil S."/>
            <person name="Studholme D.J."/>
        </authorList>
    </citation>
    <scope>NUCLEOTIDE SEQUENCE [LARGE SCALE GENOMIC DNA]</scope>
</reference>
<dbReference type="InterPro" id="IPR005123">
    <property type="entry name" value="Oxoglu/Fe-dep_dioxygenase_dom"/>
</dbReference>
<protein>
    <recommendedName>
        <fullName evidence="4">Fe2OG dioxygenase domain-containing protein</fullName>
    </recommendedName>
</protein>
<dbReference type="Gene3D" id="2.60.120.330">
    <property type="entry name" value="B-lactam Antibiotic, Isopenicillin N Synthase, Chain"/>
    <property type="match status" value="1"/>
</dbReference>
<proteinExistence type="inferred from homology"/>
<gene>
    <name evidence="5" type="ORF">B296_00027709</name>
</gene>
<dbReference type="SUPFAM" id="SSF51197">
    <property type="entry name" value="Clavaminate synthase-like"/>
    <property type="match status" value="1"/>
</dbReference>
<dbReference type="Proteomes" id="UP000287651">
    <property type="component" value="Unassembled WGS sequence"/>
</dbReference>
<dbReference type="PROSITE" id="PS51471">
    <property type="entry name" value="FE2OG_OXY"/>
    <property type="match status" value="1"/>
</dbReference>
<dbReference type="GO" id="GO:0016491">
    <property type="term" value="F:oxidoreductase activity"/>
    <property type="evidence" value="ECO:0007669"/>
    <property type="project" value="UniProtKB-KW"/>
</dbReference>
<dbReference type="AlphaFoldDB" id="A0A426ZFB2"/>
<evidence type="ECO:0000313" key="6">
    <source>
        <dbReference type="Proteomes" id="UP000287651"/>
    </source>
</evidence>
<evidence type="ECO:0000256" key="3">
    <source>
        <dbReference type="RuleBase" id="RU003682"/>
    </source>
</evidence>
<dbReference type="InterPro" id="IPR050295">
    <property type="entry name" value="Plant_2OG-oxidoreductases"/>
</dbReference>
<dbReference type="EMBL" id="AMZH03006907">
    <property type="protein sequence ID" value="RRT62653.1"/>
    <property type="molecule type" value="Genomic_DNA"/>
</dbReference>
<dbReference type="GO" id="GO:0046872">
    <property type="term" value="F:metal ion binding"/>
    <property type="evidence" value="ECO:0007669"/>
    <property type="project" value="UniProtKB-KW"/>
</dbReference>
<dbReference type="InterPro" id="IPR044861">
    <property type="entry name" value="IPNS-like_FE2OG_OXY"/>
</dbReference>
<name>A0A426ZFB2_ENSVE</name>
<accession>A0A426ZFB2</accession>
<comment type="similarity">
    <text evidence="3">Belongs to the iron/ascorbate-dependent oxidoreductase family.</text>
</comment>
<organism evidence="5 6">
    <name type="scientific">Ensete ventricosum</name>
    <name type="common">Abyssinian banana</name>
    <name type="synonym">Musa ensete</name>
    <dbReference type="NCBI Taxonomy" id="4639"/>
    <lineage>
        <taxon>Eukaryota</taxon>
        <taxon>Viridiplantae</taxon>
        <taxon>Streptophyta</taxon>
        <taxon>Embryophyta</taxon>
        <taxon>Tracheophyta</taxon>
        <taxon>Spermatophyta</taxon>
        <taxon>Magnoliopsida</taxon>
        <taxon>Liliopsida</taxon>
        <taxon>Zingiberales</taxon>
        <taxon>Musaceae</taxon>
        <taxon>Ensete</taxon>
    </lineage>
</organism>
<evidence type="ECO:0000256" key="2">
    <source>
        <dbReference type="ARBA" id="ARBA00023004"/>
    </source>
</evidence>